<reference evidence="2 3" key="1">
    <citation type="submission" date="2023-02" db="EMBL/GenBank/DDBJ databases">
        <title>LHISI_Scaffold_Assembly.</title>
        <authorList>
            <person name="Stuart O.P."/>
            <person name="Cleave R."/>
            <person name="Magrath M.J.L."/>
            <person name="Mikheyev A.S."/>
        </authorList>
    </citation>
    <scope>NUCLEOTIDE SEQUENCE [LARGE SCALE GENOMIC DNA]</scope>
    <source>
        <strain evidence="2">Daus_M_001</strain>
        <tissue evidence="2">Leg muscle</tissue>
    </source>
</reference>
<gene>
    <name evidence="2" type="ORF">PR048_010265</name>
</gene>
<evidence type="ECO:0000313" key="3">
    <source>
        <dbReference type="Proteomes" id="UP001159363"/>
    </source>
</evidence>
<feature type="region of interest" description="Disordered" evidence="1">
    <location>
        <begin position="575"/>
        <end position="626"/>
    </location>
</feature>
<evidence type="ECO:0000256" key="1">
    <source>
        <dbReference type="SAM" id="MobiDB-lite"/>
    </source>
</evidence>
<feature type="compositionally biased region" description="Pro residues" evidence="1">
    <location>
        <begin position="781"/>
        <end position="793"/>
    </location>
</feature>
<evidence type="ECO:0000313" key="2">
    <source>
        <dbReference type="EMBL" id="KAJ8890756.1"/>
    </source>
</evidence>
<name>A0ABQ9I294_9NEOP</name>
<feature type="region of interest" description="Disordered" evidence="1">
    <location>
        <begin position="767"/>
        <end position="813"/>
    </location>
</feature>
<keyword evidence="3" id="KW-1185">Reference proteome</keyword>
<feature type="region of interest" description="Disordered" evidence="1">
    <location>
        <begin position="350"/>
        <end position="385"/>
    </location>
</feature>
<feature type="compositionally biased region" description="Low complexity" evidence="1">
    <location>
        <begin position="767"/>
        <end position="780"/>
    </location>
</feature>
<sequence>MTAMLTPLPVLGPRHGVRHSLPHLGVSDGVNEKADGDNILCLFQGIPPKTGAKALRCPATAPEVVPLVAGCGFAVGHGVGVPQVPVTESKLQSRHQCGVFQTMSFRQRLHRQGVRPLLFCPAIQGGHDLELVPVLAPRCLSIARGGLNCDAFTHPWLGRTHTAELLRLPCDGSTYGYLYLLLAVRTSRLGGHQSRLLLRPCMSSPLLLQELLPFLLEGAHLLIHFTLDTVQPFANTVPYAVHTSPPRALTHSRLNSSVSHPLVHSSHEHLTRCRSAISYRRPHFSSLAHTRLDGLCRRLPAAGTRQYIYRLGRLPESSLTRELRRGGPRRQPVSPEHSCLVAKCIGNSSRREERSVTPASPAVVGSHGIPRRRGSQEAANASFHEEGRARALGDLSADAVRRGECGSSSECKRGENGRPPKKPTCLTASSGTIPICVNMGTTSAGYRTLFVFLGGELYGATYEPPRRPRVFGDMSAARVFYSEGKLFMCEGPRGVAQSQGRGKYLLSRRNPAHASAFDEPLIRYDKAAAGLGTSDGRHLEFIRLYVRAHRVMKNFSRRWNEVEMERRWNARARWGETGDPRKKNPPASGILWHDPRLRKSNPGVAPRRRESSADRRDGRPRIRLERAFQKQSIDTHKTPYDRVKRCRERKINVKAPERVNVEIFIFIEDVLIQPQETDECKKNPIMSAGGEAEVQWVVQQRGRQARGGTRRQDAVDGEERRRGGRRRRLGRGVALSSAAAAVATRRQHVAQAAAPRSLPLAALPPAWAPGAGLPGRRGLPPHWPSSRPRPNPSPSAVRAGTTSPPVLAPHPTL</sequence>
<feature type="compositionally biased region" description="Basic and acidic residues" evidence="1">
    <location>
        <begin position="710"/>
        <end position="721"/>
    </location>
</feature>
<accession>A0ABQ9I294</accession>
<comment type="caution">
    <text evidence="2">The sequence shown here is derived from an EMBL/GenBank/DDBJ whole genome shotgun (WGS) entry which is preliminary data.</text>
</comment>
<feature type="compositionally biased region" description="Basic and acidic residues" evidence="1">
    <location>
        <begin position="607"/>
        <end position="626"/>
    </location>
</feature>
<organism evidence="2 3">
    <name type="scientific">Dryococelus australis</name>
    <dbReference type="NCBI Taxonomy" id="614101"/>
    <lineage>
        <taxon>Eukaryota</taxon>
        <taxon>Metazoa</taxon>
        <taxon>Ecdysozoa</taxon>
        <taxon>Arthropoda</taxon>
        <taxon>Hexapoda</taxon>
        <taxon>Insecta</taxon>
        <taxon>Pterygota</taxon>
        <taxon>Neoptera</taxon>
        <taxon>Polyneoptera</taxon>
        <taxon>Phasmatodea</taxon>
        <taxon>Verophasmatodea</taxon>
        <taxon>Anareolatae</taxon>
        <taxon>Phasmatidae</taxon>
        <taxon>Eurycanthinae</taxon>
        <taxon>Dryococelus</taxon>
    </lineage>
</organism>
<dbReference type="Proteomes" id="UP001159363">
    <property type="component" value="Chromosome 3"/>
</dbReference>
<dbReference type="EMBL" id="JARBHB010000003">
    <property type="protein sequence ID" value="KAJ8890756.1"/>
    <property type="molecule type" value="Genomic_DNA"/>
</dbReference>
<protein>
    <submittedName>
        <fullName evidence="2">Uncharacterized protein</fullName>
    </submittedName>
</protein>
<proteinExistence type="predicted"/>
<feature type="region of interest" description="Disordered" evidence="1">
    <location>
        <begin position="702"/>
        <end position="732"/>
    </location>
</feature>